<feature type="region of interest" description="Disordered" evidence="6">
    <location>
        <begin position="891"/>
        <end position="911"/>
    </location>
</feature>
<evidence type="ECO:0000259" key="8">
    <source>
        <dbReference type="Pfam" id="PF18135"/>
    </source>
</evidence>
<sequence>MEVITDNSSDALDNLYANWRKDLMPGATAQDFADSFAQTFTYALLLARVESTVPADTFTASVVTPDLRHNGHRLIGSVLEVMAQPGNRILVDGPVSLLESVIGAVDVDKFTSDADPWLYFYEDFLAAYDPKMRADAGVYYTPVQIVEMQVRLLDEILKTRFGRPNGLGDDATSVLDNATGTATYPLAVARHVLGQAASPQDAARSLAQRLYAFELLMGPYAVAHMRLTQMLESTGIELGKDGVNVYLTNSLTDPGDVSADGNQMTLWEVMADINEETRKAGLVKNDQTPIRVILGNPPYDRGSRKKALGSGSTEHRNIVLEEHNGHPALLEDFIKPLTEKGQGGQVKNLYNTYVYFIRWAIWKICEQRENETGVVSYITSSSYLRGPGFAGLREYMRRTFDEIWIVDLGGEGRGARKEENVFAIQTPVAVFFGIQHPKNSRGQTKHHTTRMKNPATVYYQRIEGTRQEKLDAMADVCAPESGNHWVELPNKDWGDKFVPSTAAALSDGVPLDMIFPWSVSGAQYKRKWPIATDPQALDKRWDKLFASGPVDEELFSPDRDCTPQVRKNDVLTDEPLPVLGSRDGETSMVKPVRYGYRSFDRQWCLPDHRVGTYIRQPLWNSYSNSQLFLVTLTSTALGNGPAVTLSPYVPDMDFFRGSFGAKSVHPLYRTAGTTQPNISSALLAALSATYNREVEPFEVAAYVVGLLGTGAYSQRFGEELSEAVAHVPFTADTALFEKVVDFGRRIIFEQTWGERGGQLNQFGQPTGTRFKGTATIAIPTPEGTYPENWDYDEENHQLLVGTARFDHVSPQVASFEVSGMNVLSSWLGYRMKTPAGKSSSPLDQIQVDNWHLDGELLELLWQIEFMVNAEKEGSQLLEQVVSSNLISVADLGQPTPQEQKAPPKKQRGTLL</sequence>
<dbReference type="GO" id="GO:0009007">
    <property type="term" value="F:site-specific DNA-methyltransferase (adenine-specific) activity"/>
    <property type="evidence" value="ECO:0007669"/>
    <property type="project" value="UniProtKB-EC"/>
</dbReference>
<evidence type="ECO:0000313" key="9">
    <source>
        <dbReference type="EMBL" id="RMB56386.1"/>
    </source>
</evidence>
<accession>A0A3M0GGD7</accession>
<evidence type="ECO:0000256" key="4">
    <source>
        <dbReference type="ARBA" id="ARBA00022691"/>
    </source>
</evidence>
<keyword evidence="4" id="KW-0949">S-adenosyl-L-methionine</keyword>
<evidence type="ECO:0000256" key="1">
    <source>
        <dbReference type="ARBA" id="ARBA00011900"/>
    </source>
</evidence>
<dbReference type="PANTHER" id="PTHR33841">
    <property type="entry name" value="DNA METHYLTRANSFERASE YEEA-RELATED"/>
    <property type="match status" value="1"/>
</dbReference>
<organism evidence="9 10">
    <name type="scientific">Corynebacterium macginleyi</name>
    <dbReference type="NCBI Taxonomy" id="38290"/>
    <lineage>
        <taxon>Bacteria</taxon>
        <taxon>Bacillati</taxon>
        <taxon>Actinomycetota</taxon>
        <taxon>Actinomycetes</taxon>
        <taxon>Mycobacteriales</taxon>
        <taxon>Corynebacteriaceae</taxon>
        <taxon>Corynebacterium</taxon>
    </lineage>
</organism>
<dbReference type="Gene3D" id="3.40.50.150">
    <property type="entry name" value="Vaccinia Virus protein VP39"/>
    <property type="match status" value="1"/>
</dbReference>
<gene>
    <name evidence="9" type="ORF">D9543_11285</name>
</gene>
<evidence type="ECO:0000256" key="6">
    <source>
        <dbReference type="SAM" id="MobiDB-lite"/>
    </source>
</evidence>
<comment type="caution">
    <text evidence="9">The sequence shown here is derived from an EMBL/GenBank/DDBJ whole genome shotgun (WGS) entry which is preliminary data.</text>
</comment>
<dbReference type="AlphaFoldDB" id="A0A3M0GGD7"/>
<evidence type="ECO:0000256" key="2">
    <source>
        <dbReference type="ARBA" id="ARBA00022603"/>
    </source>
</evidence>
<name>A0A3M0GGD7_9CORY</name>
<dbReference type="GO" id="GO:0032259">
    <property type="term" value="P:methylation"/>
    <property type="evidence" value="ECO:0007669"/>
    <property type="project" value="UniProtKB-KW"/>
</dbReference>
<dbReference type="InterPro" id="IPR029063">
    <property type="entry name" value="SAM-dependent_MTases_sf"/>
</dbReference>
<dbReference type="InterPro" id="IPR050953">
    <property type="entry name" value="N4_N6_ade-DNA_methylase"/>
</dbReference>
<evidence type="ECO:0000256" key="5">
    <source>
        <dbReference type="ARBA" id="ARBA00047942"/>
    </source>
</evidence>
<dbReference type="RefSeq" id="WP_121928300.1">
    <property type="nucleotide sequence ID" value="NZ_REGC01000030.1"/>
</dbReference>
<proteinExistence type="predicted"/>
<evidence type="ECO:0000259" key="7">
    <source>
        <dbReference type="Pfam" id="PF07669"/>
    </source>
</evidence>
<reference evidence="9 10" key="1">
    <citation type="submission" date="2018-10" db="EMBL/GenBank/DDBJ databases">
        <title>Corynebacterium macginleyi genome sequencing and assembly of the type strain and two clinical samples.</title>
        <authorList>
            <person name="Bernier A.-M."/>
            <person name="Bernard K."/>
        </authorList>
    </citation>
    <scope>NUCLEOTIDE SEQUENCE [LARGE SCALE GENOMIC DNA]</scope>
    <source>
        <strain evidence="9 10">NML 120205</strain>
    </source>
</reference>
<feature type="domain" description="Type II methyltransferase M.TaqI-like" evidence="7">
    <location>
        <begin position="285"/>
        <end position="408"/>
    </location>
</feature>
<keyword evidence="2 9" id="KW-0489">Methyltransferase</keyword>
<dbReference type="GO" id="GO:0006304">
    <property type="term" value="P:DNA modification"/>
    <property type="evidence" value="ECO:0007669"/>
    <property type="project" value="InterPro"/>
</dbReference>
<evidence type="ECO:0000256" key="3">
    <source>
        <dbReference type="ARBA" id="ARBA00022679"/>
    </source>
</evidence>
<evidence type="ECO:0000313" key="10">
    <source>
        <dbReference type="Proteomes" id="UP000270649"/>
    </source>
</evidence>
<protein>
    <recommendedName>
        <fullName evidence="1">site-specific DNA-methyltransferase (adenine-specific)</fullName>
        <ecNumber evidence="1">2.1.1.72</ecNumber>
    </recommendedName>
</protein>
<feature type="domain" description="Type ISP restriction-modification enzyme LLaBIII C-terminal specificity" evidence="8">
    <location>
        <begin position="514"/>
        <end position="851"/>
    </location>
</feature>
<dbReference type="Proteomes" id="UP000270649">
    <property type="component" value="Unassembled WGS sequence"/>
</dbReference>
<dbReference type="InterPro" id="IPR041635">
    <property type="entry name" value="Type_ISP_LLaBIII_C"/>
</dbReference>
<dbReference type="PRINTS" id="PR00507">
    <property type="entry name" value="N12N6MTFRASE"/>
</dbReference>
<dbReference type="Pfam" id="PF07669">
    <property type="entry name" value="Eco57I"/>
    <property type="match status" value="1"/>
</dbReference>
<dbReference type="Pfam" id="PF18135">
    <property type="entry name" value="Type_ISP_C"/>
    <property type="match status" value="1"/>
</dbReference>
<comment type="catalytic activity">
    <reaction evidence="5">
        <text>a 2'-deoxyadenosine in DNA + S-adenosyl-L-methionine = an N(6)-methyl-2'-deoxyadenosine in DNA + S-adenosyl-L-homocysteine + H(+)</text>
        <dbReference type="Rhea" id="RHEA:15197"/>
        <dbReference type="Rhea" id="RHEA-COMP:12418"/>
        <dbReference type="Rhea" id="RHEA-COMP:12419"/>
        <dbReference type="ChEBI" id="CHEBI:15378"/>
        <dbReference type="ChEBI" id="CHEBI:57856"/>
        <dbReference type="ChEBI" id="CHEBI:59789"/>
        <dbReference type="ChEBI" id="CHEBI:90615"/>
        <dbReference type="ChEBI" id="CHEBI:90616"/>
        <dbReference type="EC" id="2.1.1.72"/>
    </reaction>
</comment>
<dbReference type="PANTHER" id="PTHR33841:SF1">
    <property type="entry name" value="DNA METHYLTRANSFERASE A"/>
    <property type="match status" value="1"/>
</dbReference>
<feature type="compositionally biased region" description="Basic residues" evidence="6">
    <location>
        <begin position="902"/>
        <end position="911"/>
    </location>
</feature>
<dbReference type="InterPro" id="IPR011639">
    <property type="entry name" value="MethylTrfase_TaqI-like_dom"/>
</dbReference>
<dbReference type="SUPFAM" id="SSF53335">
    <property type="entry name" value="S-adenosyl-L-methionine-dependent methyltransferases"/>
    <property type="match status" value="1"/>
</dbReference>
<dbReference type="EMBL" id="REGC01000030">
    <property type="protein sequence ID" value="RMB56386.1"/>
    <property type="molecule type" value="Genomic_DNA"/>
</dbReference>
<dbReference type="EC" id="2.1.1.72" evidence="1"/>
<keyword evidence="3 9" id="KW-0808">Transferase</keyword>